<reference evidence="1 2" key="1">
    <citation type="submission" date="2023-12" db="EMBL/GenBank/DDBJ databases">
        <title>Description of new species of Mycobacterium terrae complex isolated from sewage at the Sao Paulo Zoological Park Foundation in Brazil.</title>
        <authorList>
            <person name="Romagnoli C.L."/>
            <person name="Conceicao E.C."/>
            <person name="Machado E."/>
            <person name="Barreto L.B.P.F."/>
            <person name="Sharma A."/>
            <person name="Silva N.M."/>
            <person name="Marques L.E."/>
            <person name="Juliana M.A."/>
            <person name="Lourenco M.C.S."/>
            <person name="Digiampietri L.A."/>
            <person name="Suffys P.N."/>
            <person name="Viana-Niero C."/>
        </authorList>
    </citation>
    <scope>NUCLEOTIDE SEQUENCE [LARGE SCALE GENOMIC DNA]</scope>
    <source>
        <strain evidence="1 2">MYC098</strain>
    </source>
</reference>
<name>A0ABU5XDT9_9MYCO</name>
<dbReference type="Proteomes" id="UP001299596">
    <property type="component" value="Unassembled WGS sequence"/>
</dbReference>
<keyword evidence="2" id="KW-1185">Reference proteome</keyword>
<organism evidence="1 2">
    <name type="scientific">[Mycobacterium] crassicus</name>
    <dbReference type="NCBI Taxonomy" id="2872309"/>
    <lineage>
        <taxon>Bacteria</taxon>
        <taxon>Bacillati</taxon>
        <taxon>Actinomycetota</taxon>
        <taxon>Actinomycetes</taxon>
        <taxon>Mycobacteriales</taxon>
        <taxon>Mycobacteriaceae</taxon>
        <taxon>Mycolicibacter</taxon>
    </lineage>
</organism>
<dbReference type="RefSeq" id="WP_225405925.1">
    <property type="nucleotide sequence ID" value="NZ_JAYJJR010000002.1"/>
</dbReference>
<comment type="caution">
    <text evidence="1">The sequence shown here is derived from an EMBL/GenBank/DDBJ whole genome shotgun (WGS) entry which is preliminary data.</text>
</comment>
<evidence type="ECO:0000313" key="2">
    <source>
        <dbReference type="Proteomes" id="UP001299596"/>
    </source>
</evidence>
<proteinExistence type="predicted"/>
<protein>
    <submittedName>
        <fullName evidence="1">Uncharacterized protein</fullName>
    </submittedName>
</protein>
<evidence type="ECO:0000313" key="1">
    <source>
        <dbReference type="EMBL" id="MEB3020434.1"/>
    </source>
</evidence>
<accession>A0ABU5XDT9</accession>
<gene>
    <name evidence="1" type="ORF">K6T79_05180</name>
</gene>
<dbReference type="EMBL" id="JAYJJR010000002">
    <property type="protein sequence ID" value="MEB3020434.1"/>
    <property type="molecule type" value="Genomic_DNA"/>
</dbReference>
<sequence>MTVIDIAADLNAEDQTGYVWAFLDEARDPSIIAPGALVVAGDTDAAAVAVVVDLVAHPNGTVVHLDILPGRVADYLALAKRVHSVA</sequence>